<dbReference type="EMBL" id="QBUD01000003">
    <property type="protein sequence ID" value="PUB16184.1"/>
    <property type="molecule type" value="Genomic_DNA"/>
</dbReference>
<feature type="domain" description="Metallo-beta-lactamase" evidence="2">
    <location>
        <begin position="13"/>
        <end position="238"/>
    </location>
</feature>
<evidence type="ECO:0000259" key="3">
    <source>
        <dbReference type="SMART" id="SM01027"/>
    </source>
</evidence>
<dbReference type="SUPFAM" id="SSF56281">
    <property type="entry name" value="Metallo-hydrolase/oxidoreductase"/>
    <property type="match status" value="1"/>
</dbReference>
<dbReference type="RefSeq" id="WP_108385812.1">
    <property type="nucleotide sequence ID" value="NZ_QBUD01000003.1"/>
</dbReference>
<dbReference type="GO" id="GO:0004521">
    <property type="term" value="F:RNA endonuclease activity"/>
    <property type="evidence" value="ECO:0007669"/>
    <property type="project" value="TreeGrafter"/>
</dbReference>
<keyword evidence="1" id="KW-0378">Hydrolase</keyword>
<dbReference type="InterPro" id="IPR050698">
    <property type="entry name" value="MBL"/>
</dbReference>
<name>A0A2T6KJP2_9RHOB</name>
<evidence type="ECO:0000259" key="2">
    <source>
        <dbReference type="SMART" id="SM00849"/>
    </source>
</evidence>
<evidence type="ECO:0000313" key="5">
    <source>
        <dbReference type="Proteomes" id="UP000244523"/>
    </source>
</evidence>
<evidence type="ECO:0000256" key="1">
    <source>
        <dbReference type="ARBA" id="ARBA00022801"/>
    </source>
</evidence>
<comment type="caution">
    <text evidence="4">The sequence shown here is derived from an EMBL/GenBank/DDBJ whole genome shotgun (WGS) entry which is preliminary data.</text>
</comment>
<sequence length="465" mass="51028">MRLSFHGAAQNVTGSCHLLQAGGLRILIDCGMFQGARHADEENAGPFGFDPAEVDFLLLTHAHLDHCGRIPLLVKRGFTGEIITTAATRDLAKLIMMDSAHIQEEDAARATRRRRRGGANEIRPLYDQIDVLTALDNFGRNARYDNDIPLNDAVTVRFINAGHILGSASVIVEAVEDGVARRIVFSGDLGSPGHAVLANATPPPECDYVVMETTYGDRMHRDLAASVTEFIDAIAATHARGGNVVIPTFAMERTQEILFHLKEAIKRKELSASLLVFLDSPMAVSATEIFRRHADGFSDEVRDAMLAGKRPFHPPGVRFTREAADSMAINRIRGGAVIMAGSGMCTGGRVRHHLKHNIWRTECSVIFVGFAAKGTLARQIVDGAKHIRIFGEDIQVKAEIHTINGFSAHADQRELFYWVSKTGKPKKIFLVHGDYDKGMTTMQKELEKKGLRVECPTLHAAVDLA</sequence>
<feature type="domain" description="Beta-Casp" evidence="3">
    <location>
        <begin position="254"/>
        <end position="380"/>
    </location>
</feature>
<dbReference type="CDD" id="cd16295">
    <property type="entry name" value="TTHA0252-CPSF-like_MBL-fold"/>
    <property type="match status" value="1"/>
</dbReference>
<dbReference type="InterPro" id="IPR036866">
    <property type="entry name" value="RibonucZ/Hydroxyglut_hydro"/>
</dbReference>
<protein>
    <submittedName>
        <fullName evidence="4">Metallo-beta-lactamase family protein</fullName>
    </submittedName>
</protein>
<organism evidence="4 5">
    <name type="scientific">Yoonia sediminilitoris</name>
    <dbReference type="NCBI Taxonomy" id="1286148"/>
    <lineage>
        <taxon>Bacteria</taxon>
        <taxon>Pseudomonadati</taxon>
        <taxon>Pseudomonadota</taxon>
        <taxon>Alphaproteobacteria</taxon>
        <taxon>Rhodobacterales</taxon>
        <taxon>Paracoccaceae</taxon>
        <taxon>Yoonia</taxon>
    </lineage>
</organism>
<dbReference type="Pfam" id="PF00753">
    <property type="entry name" value="Lactamase_B"/>
    <property type="match status" value="1"/>
</dbReference>
<dbReference type="PANTHER" id="PTHR11203">
    <property type="entry name" value="CLEAVAGE AND POLYADENYLATION SPECIFICITY FACTOR FAMILY MEMBER"/>
    <property type="match status" value="1"/>
</dbReference>
<evidence type="ECO:0000313" key="4">
    <source>
        <dbReference type="EMBL" id="PUB16184.1"/>
    </source>
</evidence>
<proteinExistence type="predicted"/>
<keyword evidence="5" id="KW-1185">Reference proteome</keyword>
<dbReference type="InterPro" id="IPR022712">
    <property type="entry name" value="Beta_Casp"/>
</dbReference>
<dbReference type="PROSITE" id="PS51257">
    <property type="entry name" value="PROKAR_LIPOPROTEIN"/>
    <property type="match status" value="1"/>
</dbReference>
<dbReference type="Gene3D" id="3.60.15.10">
    <property type="entry name" value="Ribonuclease Z/Hydroxyacylglutathione hydrolase-like"/>
    <property type="match status" value="1"/>
</dbReference>
<dbReference type="SMART" id="SM01027">
    <property type="entry name" value="Beta-Casp"/>
    <property type="match status" value="1"/>
</dbReference>
<dbReference type="InterPro" id="IPR011108">
    <property type="entry name" value="RMMBL"/>
</dbReference>
<gene>
    <name evidence="4" type="ORF">C8N45_10337</name>
</gene>
<dbReference type="Proteomes" id="UP000244523">
    <property type="component" value="Unassembled WGS sequence"/>
</dbReference>
<dbReference type="InterPro" id="IPR001279">
    <property type="entry name" value="Metallo-B-lactamas"/>
</dbReference>
<dbReference type="AlphaFoldDB" id="A0A2T6KJP2"/>
<accession>A0A2T6KJP2</accession>
<dbReference type="SMART" id="SM00849">
    <property type="entry name" value="Lactamase_B"/>
    <property type="match status" value="1"/>
</dbReference>
<dbReference type="OrthoDB" id="9803916at2"/>
<dbReference type="GO" id="GO:0016787">
    <property type="term" value="F:hydrolase activity"/>
    <property type="evidence" value="ECO:0007669"/>
    <property type="project" value="UniProtKB-KW"/>
</dbReference>
<dbReference type="Pfam" id="PF10996">
    <property type="entry name" value="Beta-Casp"/>
    <property type="match status" value="1"/>
</dbReference>
<dbReference type="PANTHER" id="PTHR11203:SF37">
    <property type="entry name" value="INTEGRATOR COMPLEX SUBUNIT 11"/>
    <property type="match status" value="1"/>
</dbReference>
<reference evidence="4 5" key="1">
    <citation type="submission" date="2018-04" db="EMBL/GenBank/DDBJ databases">
        <title>Genomic Encyclopedia of Archaeal and Bacterial Type Strains, Phase II (KMG-II): from individual species to whole genera.</title>
        <authorList>
            <person name="Goeker M."/>
        </authorList>
    </citation>
    <scope>NUCLEOTIDE SEQUENCE [LARGE SCALE GENOMIC DNA]</scope>
    <source>
        <strain evidence="4 5">DSM 29955</strain>
    </source>
</reference>
<dbReference type="Gene3D" id="3.40.50.10890">
    <property type="match status" value="1"/>
</dbReference>
<dbReference type="Pfam" id="PF07521">
    <property type="entry name" value="RMMBL"/>
    <property type="match status" value="1"/>
</dbReference>